<feature type="transmembrane region" description="Helical" evidence="1">
    <location>
        <begin position="54"/>
        <end position="73"/>
    </location>
</feature>
<evidence type="ECO:0000313" key="2">
    <source>
        <dbReference type="EMBL" id="AKH46269.1"/>
    </source>
</evidence>
<protein>
    <submittedName>
        <fullName evidence="2">Uncharacterized protein</fullName>
    </submittedName>
</protein>
<proteinExistence type="predicted"/>
<keyword evidence="1" id="KW-0812">Transmembrane</keyword>
<accession>A0A0F7L139</accession>
<organism evidence="2">
    <name type="scientific">uncultured marine virus</name>
    <dbReference type="NCBI Taxonomy" id="186617"/>
    <lineage>
        <taxon>Viruses</taxon>
        <taxon>environmental samples</taxon>
    </lineage>
</organism>
<reference evidence="2" key="1">
    <citation type="journal article" date="2015" name="Front. Microbiol.">
        <title>Combining genomic sequencing methods to explore viral diversity and reveal potential virus-host interactions.</title>
        <authorList>
            <person name="Chow C.E."/>
            <person name="Winget D.M."/>
            <person name="White R.A.III."/>
            <person name="Hallam S.J."/>
            <person name="Suttle C.A."/>
        </authorList>
    </citation>
    <scope>NUCLEOTIDE SEQUENCE</scope>
    <source>
        <strain evidence="2">Anoxic3_5</strain>
    </source>
</reference>
<keyword evidence="1" id="KW-1133">Transmembrane helix</keyword>
<sequence length="74" mass="8190">MLKCHLFQPLASAQFSKKSFLTSFCFSAIALAVMSDAFICKCINAILISCFDAFLYQSSLSIVSIIFTPFVCVF</sequence>
<keyword evidence="1" id="KW-0472">Membrane</keyword>
<name>A0A0F7L139_9VIRU</name>
<reference evidence="2" key="2">
    <citation type="submission" date="2015-03" db="EMBL/GenBank/DDBJ databases">
        <authorList>
            <person name="Chow C.-E.T."/>
            <person name="Winget D.M."/>
            <person name="White R.A.III."/>
            <person name="Hallam S.J."/>
            <person name="Suttle C.A."/>
        </authorList>
    </citation>
    <scope>NUCLEOTIDE SEQUENCE</scope>
    <source>
        <strain evidence="2">Anoxic3_5</strain>
    </source>
</reference>
<dbReference type="EMBL" id="KR029580">
    <property type="protein sequence ID" value="AKH46269.1"/>
    <property type="molecule type" value="Genomic_DNA"/>
</dbReference>
<evidence type="ECO:0000256" key="1">
    <source>
        <dbReference type="SAM" id="Phobius"/>
    </source>
</evidence>
<feature type="transmembrane region" description="Helical" evidence="1">
    <location>
        <begin position="20"/>
        <end position="48"/>
    </location>
</feature>